<accession>A0A173R1D5</accession>
<feature type="transmembrane region" description="Helical" evidence="1">
    <location>
        <begin position="7"/>
        <end position="28"/>
    </location>
</feature>
<keyword evidence="1" id="KW-1133">Transmembrane helix</keyword>
<keyword evidence="1" id="KW-0472">Membrane</keyword>
<sequence length="47" mass="4888">MKEYQYLIGKIIAAVAIIVAAIIIAQAIGGAGESIRSGLFQLGDALR</sequence>
<dbReference type="RefSeq" id="WP_171029233.1">
    <property type="nucleotide sequence ID" value="NZ_DAWDKB010000057.1"/>
</dbReference>
<protein>
    <submittedName>
        <fullName evidence="2">Uncharacterized protein</fullName>
    </submittedName>
</protein>
<evidence type="ECO:0000256" key="1">
    <source>
        <dbReference type="SAM" id="Phobius"/>
    </source>
</evidence>
<dbReference type="EMBL" id="CYXV01000001">
    <property type="protein sequence ID" value="CUM71635.1"/>
    <property type="molecule type" value="Genomic_DNA"/>
</dbReference>
<evidence type="ECO:0000313" key="2">
    <source>
        <dbReference type="EMBL" id="CUM71635.1"/>
    </source>
</evidence>
<dbReference type="Proteomes" id="UP000095495">
    <property type="component" value="Unassembled WGS sequence"/>
</dbReference>
<reference evidence="2 3" key="1">
    <citation type="submission" date="2015-09" db="EMBL/GenBank/DDBJ databases">
        <authorList>
            <consortium name="Pathogen Informatics"/>
        </authorList>
    </citation>
    <scope>NUCLEOTIDE SEQUENCE [LARGE SCALE GENOMIC DNA]</scope>
    <source>
        <strain evidence="2 3">2789STDY5608863</strain>
    </source>
</reference>
<gene>
    <name evidence="2" type="ORF">ERS852420_00208</name>
</gene>
<dbReference type="AlphaFoldDB" id="A0A173R1D5"/>
<keyword evidence="1" id="KW-0812">Transmembrane</keyword>
<name>A0A173R1D5_9FIRM</name>
<organism evidence="2 3">
    <name type="scientific">Roseburia faecis</name>
    <dbReference type="NCBI Taxonomy" id="301302"/>
    <lineage>
        <taxon>Bacteria</taxon>
        <taxon>Bacillati</taxon>
        <taxon>Bacillota</taxon>
        <taxon>Clostridia</taxon>
        <taxon>Lachnospirales</taxon>
        <taxon>Lachnospiraceae</taxon>
        <taxon>Roseburia</taxon>
    </lineage>
</organism>
<evidence type="ECO:0000313" key="3">
    <source>
        <dbReference type="Proteomes" id="UP000095495"/>
    </source>
</evidence>
<dbReference type="GeneID" id="99748997"/>
<proteinExistence type="predicted"/>